<dbReference type="PANTHER" id="PTHR13016">
    <property type="entry name" value="AMMECR1 HOMOLOG"/>
    <property type="match status" value="1"/>
</dbReference>
<dbReference type="InterPro" id="IPR002733">
    <property type="entry name" value="AMMECR1_domain"/>
</dbReference>
<dbReference type="AlphaFoldDB" id="A0A1W9NYS8"/>
<accession>A0A1W9NYS8</accession>
<dbReference type="NCBIfam" id="TIGR04335">
    <property type="entry name" value="AmmeMemoSam_A"/>
    <property type="match status" value="1"/>
</dbReference>
<gene>
    <name evidence="2" type="ORF">B5M47_01195</name>
</gene>
<proteinExistence type="predicted"/>
<evidence type="ECO:0000259" key="1">
    <source>
        <dbReference type="PROSITE" id="PS51112"/>
    </source>
</evidence>
<dbReference type="InterPro" id="IPR027623">
    <property type="entry name" value="AmmeMemoSam_A"/>
</dbReference>
<name>A0A1W9NYS8_UNCC3</name>
<evidence type="ECO:0000313" key="2">
    <source>
        <dbReference type="EMBL" id="OQX51305.1"/>
    </source>
</evidence>
<organism evidence="2 3">
    <name type="scientific">candidate division CPR3 bacterium 4484_211</name>
    <dbReference type="NCBI Taxonomy" id="1968527"/>
    <lineage>
        <taxon>Bacteria</taxon>
        <taxon>Bacteria division CPR3</taxon>
    </lineage>
</organism>
<dbReference type="Pfam" id="PF01871">
    <property type="entry name" value="AMMECR1"/>
    <property type="match status" value="1"/>
</dbReference>
<dbReference type="NCBIfam" id="TIGR00296">
    <property type="entry name" value="TIGR00296 family protein"/>
    <property type="match status" value="1"/>
</dbReference>
<dbReference type="SUPFAM" id="SSF143447">
    <property type="entry name" value="AMMECR1-like"/>
    <property type="match status" value="1"/>
</dbReference>
<reference evidence="3" key="1">
    <citation type="submission" date="2017-03" db="EMBL/GenBank/DDBJ databases">
        <title>Novel pathways for hydrocarbon cycling and metabolic interdependencies in hydrothermal sediment communities.</title>
        <authorList>
            <person name="Dombrowski N."/>
            <person name="Seitz K."/>
            <person name="Teske A."/>
            <person name="Baker B."/>
        </authorList>
    </citation>
    <scope>NUCLEOTIDE SEQUENCE [LARGE SCALE GENOMIC DNA]</scope>
</reference>
<comment type="caution">
    <text evidence="2">The sequence shown here is derived from an EMBL/GenBank/DDBJ whole genome shotgun (WGS) entry which is preliminary data.</text>
</comment>
<dbReference type="EMBL" id="MZGJ01000005">
    <property type="protein sequence ID" value="OQX51305.1"/>
    <property type="molecule type" value="Genomic_DNA"/>
</dbReference>
<dbReference type="Gene3D" id="3.30.700.20">
    <property type="entry name" value="Hypothetical protein ph0010, domain 1"/>
    <property type="match status" value="1"/>
</dbReference>
<dbReference type="PANTHER" id="PTHR13016:SF0">
    <property type="entry name" value="AMME SYNDROME CANDIDATE GENE 1 PROTEIN"/>
    <property type="match status" value="1"/>
</dbReference>
<dbReference type="STRING" id="1968527.B5M47_01195"/>
<dbReference type="InterPro" id="IPR023473">
    <property type="entry name" value="AMMECR1"/>
</dbReference>
<dbReference type="Proteomes" id="UP000192520">
    <property type="component" value="Unassembled WGS sequence"/>
</dbReference>
<dbReference type="PROSITE" id="PS51112">
    <property type="entry name" value="AMMECR1"/>
    <property type="match status" value="1"/>
</dbReference>
<protein>
    <recommendedName>
        <fullName evidence="1">AMMECR1 domain-containing protein</fullName>
    </recommendedName>
</protein>
<dbReference type="Gene3D" id="3.30.1490.150">
    <property type="entry name" value="Hypothetical protein ph0010, domain 2"/>
    <property type="match status" value="1"/>
</dbReference>
<feature type="domain" description="AMMECR1" evidence="1">
    <location>
        <begin position="2"/>
        <end position="184"/>
    </location>
</feature>
<dbReference type="InterPro" id="IPR036071">
    <property type="entry name" value="AMMECR1_dom_sf"/>
</dbReference>
<sequence length="184" mass="20847">MKNLKELLKIARQTLEEYVKTGRIPRIEVQNEALRQPHGAFVTLRKNDKLRGCIGILESNQPLWQVIQQQTIAAAAQDPRFPPVSESELKDIKIEISVLSPLQKVNSWKEIELGKHGVVIEQGSRRGVFLPQVAKETGWDLKTFLGQLCFQKAGLPWNAYQNPQTNIYIFSTKTASESDSSQSY</sequence>
<evidence type="ECO:0000313" key="3">
    <source>
        <dbReference type="Proteomes" id="UP000192520"/>
    </source>
</evidence>
<dbReference type="InterPro" id="IPR027485">
    <property type="entry name" value="AMMECR1_N"/>
</dbReference>